<dbReference type="UniPathway" id="UPA00251">
    <property type="reaction ID" value="UER00375"/>
</dbReference>
<dbReference type="GO" id="GO:0003870">
    <property type="term" value="F:5-aminolevulinate synthase activity"/>
    <property type="evidence" value="ECO:0007669"/>
    <property type="project" value="UniProtKB-EC"/>
</dbReference>
<dbReference type="CDD" id="cd18793">
    <property type="entry name" value="SF2_C_SNF"/>
    <property type="match status" value="1"/>
</dbReference>
<dbReference type="Pfam" id="PF00176">
    <property type="entry name" value="SNF2-rel_dom"/>
    <property type="match status" value="1"/>
</dbReference>
<evidence type="ECO:0000256" key="4">
    <source>
        <dbReference type="ARBA" id="ARBA00005029"/>
    </source>
</evidence>
<comment type="function">
    <text evidence="2">Catalyzes the synthesis of 5-aminolevulinate (ALA) from succinyl-CoA and glycine, the first and rate-limiting step in heme biosynthesis.</text>
</comment>
<name>A0A8H4FQI0_COLGL</name>
<dbReference type="Pfam" id="PF00271">
    <property type="entry name" value="Helicase_C"/>
    <property type="match status" value="1"/>
</dbReference>
<dbReference type="GO" id="GO:0016887">
    <property type="term" value="F:ATP hydrolysis activity"/>
    <property type="evidence" value="ECO:0007669"/>
    <property type="project" value="InterPro"/>
</dbReference>
<feature type="region of interest" description="Disordered" evidence="19">
    <location>
        <begin position="1363"/>
        <end position="1391"/>
    </location>
</feature>
<keyword evidence="23" id="KW-1185">Reference proteome</keyword>
<dbReference type="GO" id="GO:0005634">
    <property type="term" value="C:nucleus"/>
    <property type="evidence" value="ECO:0007669"/>
    <property type="project" value="UniProtKB-SubCell"/>
</dbReference>
<evidence type="ECO:0000256" key="19">
    <source>
        <dbReference type="SAM" id="MobiDB-lite"/>
    </source>
</evidence>
<organism evidence="22 23">
    <name type="scientific">Colletotrichum gloeosporioides</name>
    <name type="common">Anthracnose fungus</name>
    <name type="synonym">Glomerella cingulata</name>
    <dbReference type="NCBI Taxonomy" id="474922"/>
    <lineage>
        <taxon>Eukaryota</taxon>
        <taxon>Fungi</taxon>
        <taxon>Dikarya</taxon>
        <taxon>Ascomycota</taxon>
        <taxon>Pezizomycotina</taxon>
        <taxon>Sordariomycetes</taxon>
        <taxon>Hypocreomycetidae</taxon>
        <taxon>Glomerellales</taxon>
        <taxon>Glomerellaceae</taxon>
        <taxon>Colletotrichum</taxon>
        <taxon>Colletotrichum gloeosporioides species complex</taxon>
    </lineage>
</organism>
<comment type="similarity">
    <text evidence="6">Belongs to the class-II pyridoxal-phosphate-dependent aminotransferase family.</text>
</comment>
<dbReference type="Pfam" id="PF24580">
    <property type="entry name" value="DUF7607"/>
    <property type="match status" value="1"/>
</dbReference>
<dbReference type="EMBL" id="WVTB01000010">
    <property type="protein sequence ID" value="KAF3810692.1"/>
    <property type="molecule type" value="Genomic_DNA"/>
</dbReference>
<dbReference type="Proteomes" id="UP000613401">
    <property type="component" value="Unassembled WGS sequence"/>
</dbReference>
<keyword evidence="13" id="KW-0067">ATP-binding</keyword>
<evidence type="ECO:0000256" key="14">
    <source>
        <dbReference type="ARBA" id="ARBA00022898"/>
    </source>
</evidence>
<dbReference type="SMART" id="SM00490">
    <property type="entry name" value="HELICc"/>
    <property type="match status" value="1"/>
</dbReference>
<evidence type="ECO:0000256" key="15">
    <source>
        <dbReference type="ARBA" id="ARBA00023125"/>
    </source>
</evidence>
<evidence type="ECO:0000313" key="22">
    <source>
        <dbReference type="EMBL" id="KAF3810692.1"/>
    </source>
</evidence>
<keyword evidence="9" id="KW-0808">Transferase</keyword>
<dbReference type="InterPro" id="IPR010961">
    <property type="entry name" value="4pyrrol_synth_NH2levulA_synth"/>
</dbReference>
<dbReference type="PANTHER" id="PTHR45797:SF1">
    <property type="entry name" value="HELICASE ARIP4"/>
    <property type="match status" value="1"/>
</dbReference>
<feature type="compositionally biased region" description="Polar residues" evidence="19">
    <location>
        <begin position="1927"/>
        <end position="1939"/>
    </location>
</feature>
<dbReference type="InterPro" id="IPR015422">
    <property type="entry name" value="PyrdxlP-dep_Trfase_small"/>
</dbReference>
<evidence type="ECO:0000256" key="9">
    <source>
        <dbReference type="ARBA" id="ARBA00022679"/>
    </source>
</evidence>
<keyword evidence="17" id="KW-0539">Nucleus</keyword>
<dbReference type="GO" id="GO:0003677">
    <property type="term" value="F:DNA binding"/>
    <property type="evidence" value="ECO:0007669"/>
    <property type="project" value="UniProtKB-KW"/>
</dbReference>
<evidence type="ECO:0000256" key="3">
    <source>
        <dbReference type="ARBA" id="ARBA00004123"/>
    </source>
</evidence>
<dbReference type="PANTHER" id="PTHR45797">
    <property type="entry name" value="RAD54-LIKE"/>
    <property type="match status" value="1"/>
</dbReference>
<feature type="compositionally biased region" description="Low complexity" evidence="19">
    <location>
        <begin position="105"/>
        <end position="118"/>
    </location>
</feature>
<evidence type="ECO:0000256" key="5">
    <source>
        <dbReference type="ARBA" id="ARBA00007025"/>
    </source>
</evidence>
<evidence type="ECO:0000259" key="20">
    <source>
        <dbReference type="PROSITE" id="PS51192"/>
    </source>
</evidence>
<dbReference type="SUPFAM" id="SSF52540">
    <property type="entry name" value="P-loop containing nucleoside triphosphate hydrolases"/>
    <property type="match status" value="2"/>
</dbReference>
<dbReference type="GeneID" id="69013748"/>
<dbReference type="InterPro" id="IPR015424">
    <property type="entry name" value="PyrdxlP-dep_Trfase"/>
</dbReference>
<feature type="domain" description="Helicase C-terminal" evidence="21">
    <location>
        <begin position="1214"/>
        <end position="1367"/>
    </location>
</feature>
<gene>
    <name evidence="22" type="ORF">GCG54_00006600</name>
</gene>
<comment type="pathway">
    <text evidence="4">Porphyrin-containing compound metabolism; protoporphyrin-IX biosynthesis; 5-aminolevulinate from glycine: step 1/1.</text>
</comment>
<dbReference type="SMART" id="SM00487">
    <property type="entry name" value="DEXDc"/>
    <property type="match status" value="1"/>
</dbReference>
<dbReference type="PROSITE" id="PS51192">
    <property type="entry name" value="HELICASE_ATP_BIND_1"/>
    <property type="match status" value="1"/>
</dbReference>
<feature type="compositionally biased region" description="Basic and acidic residues" evidence="19">
    <location>
        <begin position="771"/>
        <end position="783"/>
    </location>
</feature>
<dbReference type="InterPro" id="IPR027417">
    <property type="entry name" value="P-loop_NTPase"/>
</dbReference>
<dbReference type="SUPFAM" id="SSF53383">
    <property type="entry name" value="PLP-dependent transferases"/>
    <property type="match status" value="1"/>
</dbReference>
<keyword evidence="14" id="KW-0663">Pyridoxal phosphate</keyword>
<dbReference type="Gene3D" id="3.40.640.10">
    <property type="entry name" value="Type I PLP-dependent aspartate aminotransferase-like (Major domain)"/>
    <property type="match status" value="1"/>
</dbReference>
<comment type="cofactor">
    <cofactor evidence="1">
        <name>pyridoxal 5'-phosphate</name>
        <dbReference type="ChEBI" id="CHEBI:597326"/>
    </cofactor>
</comment>
<feature type="domain" description="Helicase ATP-binding" evidence="20">
    <location>
        <begin position="849"/>
        <end position="1047"/>
    </location>
</feature>
<feature type="compositionally biased region" description="Acidic residues" evidence="19">
    <location>
        <begin position="587"/>
        <end position="599"/>
    </location>
</feature>
<keyword evidence="18" id="KW-0012">Acyltransferase</keyword>
<dbReference type="InterPro" id="IPR014001">
    <property type="entry name" value="Helicase_ATP-bd"/>
</dbReference>
<dbReference type="InterPro" id="IPR000330">
    <property type="entry name" value="SNF2_N"/>
</dbReference>
<keyword evidence="12" id="KW-0347">Helicase</keyword>
<dbReference type="GO" id="GO:0030170">
    <property type="term" value="F:pyridoxal phosphate binding"/>
    <property type="evidence" value="ECO:0007669"/>
    <property type="project" value="InterPro"/>
</dbReference>
<dbReference type="PROSITE" id="PS00599">
    <property type="entry name" value="AA_TRANSFER_CLASS_2"/>
    <property type="match status" value="1"/>
</dbReference>
<accession>A0A8H4FQI0</accession>
<feature type="region of interest" description="Disordered" evidence="19">
    <location>
        <begin position="739"/>
        <end position="783"/>
    </location>
</feature>
<evidence type="ECO:0000256" key="2">
    <source>
        <dbReference type="ARBA" id="ARBA00003076"/>
    </source>
</evidence>
<evidence type="ECO:0000256" key="17">
    <source>
        <dbReference type="ARBA" id="ARBA00023242"/>
    </source>
</evidence>
<keyword evidence="10" id="KW-0547">Nucleotide-binding</keyword>
<feature type="compositionally biased region" description="Polar residues" evidence="19">
    <location>
        <begin position="1543"/>
        <end position="1565"/>
    </location>
</feature>
<reference evidence="22" key="1">
    <citation type="journal article" date="2020" name="Phytopathology">
        <title>Genome sequence and comparative analysis of Colletotrichum gloeosporioides isolated from Liriodendron leaves.</title>
        <authorList>
            <person name="Fu F.F."/>
            <person name="Hao Z."/>
            <person name="Wang P."/>
            <person name="Lu Y."/>
            <person name="Xue L.J."/>
            <person name="Wei G."/>
            <person name="Tian Y."/>
            <person name="Baishi H."/>
            <person name="Xu H."/>
            <person name="Shi J."/>
            <person name="Cheng T."/>
            <person name="Wang G."/>
            <person name="Yi Y."/>
            <person name="Chen J."/>
        </authorList>
    </citation>
    <scope>NUCLEOTIDE SEQUENCE</scope>
    <source>
        <strain evidence="22">Lc1</strain>
    </source>
</reference>
<dbReference type="SUPFAM" id="SSF47769">
    <property type="entry name" value="SAM/Pointed domain"/>
    <property type="match status" value="1"/>
</dbReference>
<comment type="similarity">
    <text evidence="5">Belongs to the SNF2/RAD54 helicase family.</text>
</comment>
<evidence type="ECO:0000256" key="18">
    <source>
        <dbReference type="ARBA" id="ARBA00023315"/>
    </source>
</evidence>
<evidence type="ECO:0000256" key="1">
    <source>
        <dbReference type="ARBA" id="ARBA00001933"/>
    </source>
</evidence>
<dbReference type="InterPro" id="IPR049730">
    <property type="entry name" value="SNF2/RAD54-like_C"/>
</dbReference>
<dbReference type="GO" id="GO:0006782">
    <property type="term" value="P:protoporphyrinogen IX biosynthetic process"/>
    <property type="evidence" value="ECO:0007669"/>
    <property type="project" value="UniProtKB-UniPathway"/>
</dbReference>
<sequence>MAGTDGDPFDWDVDKVVHELCIADKRPWLPRQASKRPDPQTLSNALRENEIDGETLLTYEDVMSSTKGLLETLGLTKPAHQMTLVKAITYLKSKSAGYRQHKIDSASQELESQNSSQEAPVDDIQQTPLQQESSPPQSSSDLPRREESIAEQLVGLANTKANGDLEEPPQKRRRLAPVLISTDVAGLGDANFPHAATGVTRHFPRSYSKPDWLDTTSNAYFGTQALITADLVPKSNFVVSEDSTLAQSEIKGLAPAGEHVLDLATRGKVPAGKRRQIHRAMSRLFRKNNESLNSLNSGFHPQVEPSDEGDEILPAFGESDDEEYDSDTMREMEEEAEEIRQEKARKSHLLSGDDVDRVMQEEILRMEESWEERKLPLKQRHAKALWNRARRQGLKRAMAQAHARLAGFTNRIEKLCLEMRRNEWHDEDELKKQMRCLEASVEDRKKDRWFLDVLQGPEPPGPESLPRFLLPTAQREVLSDEDGEVITSDDDDGFVIDDMRGIAFTSEPVETRPGTPMDLDNPEQTVEIDQSPSALPQESMAKTSVDPGGHQVIDLTFSESEAAAPQKVHISLITPTKPRDVRPSTEMDVDEPQTYPDEDLEIPIDRPAEIAAIPPEVWKDHKDRERLLICVLWRVQRKKLQKDVFSIFLRLTSSSVWEDIILPALSDDEGREFFGEVCNLAARLFRVFALCRVQTSGSSITRRITGTKAKKLRAQAALFELFYNFMREIEPYFVDQNETDADLEDSERPSGDDIEDSSSKRRMKPVVLDQTAKDLRETDQQRLQEQEKRRIELRKKLAASAIIPSDKSRLIINESKQDDQGLIYINEDIGRRIKEHQIQGVRFMWNQIICDPKVRQGCLLAHTMGLGKTMQVITLLVAIAESAQSPDESINSQIPNDLRQSKTLVLCPSLLVDNWLDEMLMWAPEGLLGPYFKLESATKQNERMPIIRRWDEEGGVMIIGYDMFKRLVDEPGEELPKENDGKTAWDILTQSPNLVVADEAHKLKNPDSKIGLAASQFRTQSRIALTGSPLANSVEEYYYMIDWVAPRYLGPPSEFRDLYTRTIQEGLYEDSTRSQFRMAKKQLAVLEKTVAPKAHRATIKSLSKNDLPQKTEFILTVPVTDLQARLYDAYLQSARGDADQQVSSRILGIVSNLGLIVNHPRCWQNKLAQERRLDTSKNPSNRSANLALSPAVVSSGLKMMNRPKLDIQSAVLSWKTRLLVAILAESEKMKDKVLVFTSSIPTMDYLENLLRQQKRKVARLDGSTPINLRQQHIKNFNSGDTQVYLISTTAGGIGLNIYGANRVVLFDFKYNPVNEQQAVGRAYRIGQQKPVFVYKLLSGGTFESAMQNRSVFKTQLASRVVDKENPKRWSKKDNEYLKDRETPPHQDLTHHMGKDSVLDSLLSNPELSQGICDIETTDTFEEHDPDDVLTAEDRKDVEDQVRMHSLRITDPEEYRRLEQERLSRAMPSVVGQAIPQTSIPHAGLPRGTVTAAPLGSQTPINAPSVPQVLVSHQQSPATPGGPTTGISHAAEQKLPSDPAVPGSANTPTSSVQPVLNSGTPHQTPDSRGAPPMPIAGANTHFGTHPENIAVLDGQNASAAAIESPKPQAKKAPKKRPSLINWPYQFEQKIMEASQKVKDTELLVRITENPKDIAKRVAHSTWKIREDKNFGEWPNQSHMKALCRLMESPRFAAAILTGHFTPAELALAPSVEALEDMEKALAQLGDREFCERLKLGTDQPEEHNQFPNADGRTSTYATAANIRGPANFVMDDMQVLRDVEGRRQHRTPRLPTWASKAAALRQSKAMCPFLKKASPAKLRALSTSARPHAVQAPQTAVAVSPCGGTMSKLQLLAHRCPVMGKALTVQSAQYGHAAKTANSSVAGIRALSTNSKSGRASIHTSRSNDARAVDTPFANGHDKTRLPPNMATRHNSANNVGMGNSDASKAKFNYEAYYTSELEKKHKDKSYRYFNNINRLAKEFPRAHMADKEERVTVWCANDYLGMGRNPHVLKSMHETLDEYGAGAGGTRNISGHNKHAVDLEGTIAKLHAKDAALVFSSCYVANDATLATLGSKMPDCVILSDSLNHASMIQGIRHSGTKKIVFKHNDVADLEAKLASLPLHVPKIIAFESVYSMCGSIGPIEAICDLADKYGAITFLDEVHAVGMYGPNGAGVAEHLDFEAHQQGRPKGSIMDRIDIITGTLGKAYGCVGGYIAGSAKLVDMIRSLAPGFIFTTSLPPATMAGAKTAIEYQMDYDGDRRLQQLHTRAVKEALGDRDIPVIPNPSHIIPILVGNAELAKQASDMLLQDYQIYVQSINYPTVPVGQERLRVTPTPGHKKEYRDQLVQAIDEIWTKLGIKRTSTWAAEGGFIGVGEANAAPEQPLWTDNQLGIEQAAKEIKAAGNINSGFVEALLEREAKTAGQAVSSTI</sequence>
<evidence type="ECO:0000256" key="10">
    <source>
        <dbReference type="ARBA" id="ARBA00022741"/>
    </source>
</evidence>
<evidence type="ECO:0000313" key="23">
    <source>
        <dbReference type="Proteomes" id="UP000613401"/>
    </source>
</evidence>
<evidence type="ECO:0000256" key="8">
    <source>
        <dbReference type="ARBA" id="ARBA00019560"/>
    </source>
</evidence>
<dbReference type="InterPro" id="IPR001917">
    <property type="entry name" value="Aminotrans_II_pyridoxalP_BS"/>
</dbReference>
<dbReference type="Pfam" id="PF00155">
    <property type="entry name" value="Aminotran_1_2"/>
    <property type="match status" value="1"/>
</dbReference>
<dbReference type="InterPro" id="IPR038718">
    <property type="entry name" value="SNF2-like_sf"/>
</dbReference>
<evidence type="ECO:0000256" key="13">
    <source>
        <dbReference type="ARBA" id="ARBA00022840"/>
    </source>
</evidence>
<dbReference type="Gene3D" id="3.40.50.10810">
    <property type="entry name" value="Tandem AAA-ATPase domain"/>
    <property type="match status" value="1"/>
</dbReference>
<protein>
    <recommendedName>
        <fullName evidence="8">5-aminolevulinate synthase, mitochondrial</fullName>
        <ecNumber evidence="7">2.3.1.37</ecNumber>
    </recommendedName>
</protein>
<comment type="subcellular location">
    <subcellularLocation>
        <location evidence="3">Nucleus</location>
    </subcellularLocation>
</comment>
<evidence type="ECO:0000256" key="7">
    <source>
        <dbReference type="ARBA" id="ARBA00013257"/>
    </source>
</evidence>
<feature type="region of interest" description="Disordered" evidence="19">
    <location>
        <begin position="102"/>
        <end position="146"/>
    </location>
</feature>
<comment type="caution">
    <text evidence="22">The sequence shown here is derived from an EMBL/GenBank/DDBJ whole genome shotgun (WGS) entry which is preliminary data.</text>
</comment>
<dbReference type="NCBIfam" id="TIGR01821">
    <property type="entry name" value="5aminolev_synth"/>
    <property type="match status" value="1"/>
</dbReference>
<dbReference type="InterPro" id="IPR013761">
    <property type="entry name" value="SAM/pointed_sf"/>
</dbReference>
<dbReference type="Gene3D" id="3.40.50.300">
    <property type="entry name" value="P-loop containing nucleotide triphosphate hydrolases"/>
    <property type="match status" value="1"/>
</dbReference>
<dbReference type="CDD" id="cd06454">
    <property type="entry name" value="KBL_like"/>
    <property type="match status" value="1"/>
</dbReference>
<evidence type="ECO:0000256" key="6">
    <source>
        <dbReference type="ARBA" id="ARBA00008392"/>
    </source>
</evidence>
<dbReference type="InterPro" id="IPR004839">
    <property type="entry name" value="Aminotransferase_I/II_large"/>
</dbReference>
<dbReference type="PROSITE" id="PS51194">
    <property type="entry name" value="HELICASE_CTER"/>
    <property type="match status" value="1"/>
</dbReference>
<reference evidence="22" key="2">
    <citation type="submission" date="2020-03" db="EMBL/GenBank/DDBJ databases">
        <authorList>
            <person name="Fu F.-F."/>
            <person name="Chen J."/>
        </authorList>
    </citation>
    <scope>NUCLEOTIDE SEQUENCE</scope>
    <source>
        <strain evidence="22">Lc1</strain>
    </source>
</reference>
<evidence type="ECO:0000256" key="12">
    <source>
        <dbReference type="ARBA" id="ARBA00022806"/>
    </source>
</evidence>
<dbReference type="InterPro" id="IPR001650">
    <property type="entry name" value="Helicase_C-like"/>
</dbReference>
<keyword evidence="11" id="KW-0378">Hydrolase</keyword>
<feature type="region of interest" description="Disordered" evidence="19">
    <location>
        <begin position="1477"/>
        <end position="1572"/>
    </location>
</feature>
<keyword evidence="16" id="KW-0350">Heme biosynthesis</keyword>
<feature type="region of interest" description="Disordered" evidence="19">
    <location>
        <begin position="28"/>
        <end position="47"/>
    </location>
</feature>
<dbReference type="Gene3D" id="3.90.1150.10">
    <property type="entry name" value="Aspartate Aminotransferase, domain 1"/>
    <property type="match status" value="1"/>
</dbReference>
<keyword evidence="15" id="KW-0238">DNA-binding</keyword>
<dbReference type="EC" id="2.3.1.37" evidence="7"/>
<dbReference type="RefSeq" id="XP_045269851.1">
    <property type="nucleotide sequence ID" value="XM_045406599.1"/>
</dbReference>
<dbReference type="FunFam" id="3.40.640.10:FF:000006">
    <property type="entry name" value="5-aminolevulinate synthase, mitochondrial"/>
    <property type="match status" value="1"/>
</dbReference>
<dbReference type="GO" id="GO:0005524">
    <property type="term" value="F:ATP binding"/>
    <property type="evidence" value="ECO:0007669"/>
    <property type="project" value="UniProtKB-KW"/>
</dbReference>
<dbReference type="InterPro" id="IPR056026">
    <property type="entry name" value="DUF7607"/>
</dbReference>
<dbReference type="GO" id="GO:0004386">
    <property type="term" value="F:helicase activity"/>
    <property type="evidence" value="ECO:0007669"/>
    <property type="project" value="UniProtKB-KW"/>
</dbReference>
<dbReference type="Gene3D" id="1.10.150.50">
    <property type="entry name" value="Transcription Factor, Ets-1"/>
    <property type="match status" value="1"/>
</dbReference>
<evidence type="ECO:0000256" key="11">
    <source>
        <dbReference type="ARBA" id="ARBA00022801"/>
    </source>
</evidence>
<proteinExistence type="inferred from homology"/>
<feature type="region of interest" description="Disordered" evidence="19">
    <location>
        <begin position="576"/>
        <end position="599"/>
    </location>
</feature>
<feature type="compositionally biased region" description="Low complexity" evidence="19">
    <location>
        <begin position="125"/>
        <end position="140"/>
    </location>
</feature>
<evidence type="ECO:0000259" key="21">
    <source>
        <dbReference type="PROSITE" id="PS51194"/>
    </source>
</evidence>
<dbReference type="InterPro" id="IPR044574">
    <property type="entry name" value="ARIP4-like"/>
</dbReference>
<dbReference type="InterPro" id="IPR015421">
    <property type="entry name" value="PyrdxlP-dep_Trfase_major"/>
</dbReference>
<evidence type="ECO:0000256" key="16">
    <source>
        <dbReference type="ARBA" id="ARBA00023133"/>
    </source>
</evidence>
<feature type="region of interest" description="Disordered" evidence="19">
    <location>
        <begin position="1892"/>
        <end position="1939"/>
    </location>
</feature>